<dbReference type="PRINTS" id="PR00032">
    <property type="entry name" value="HTHARAC"/>
</dbReference>
<keyword evidence="1" id="KW-0805">Transcription regulation</keyword>
<sequence length="276" mass="31759">MNKTGEQPVKRSFAGRKPSASGRGVLRAGYIQGDPEHQIKRAGIDESILIYCIAGKGYVVIEGDEQDRLTVDAGQAVLIPRNTPHEYFADPKNPWEIYWFHYRRLLEKEDEEAFERKAAVYQPGISPELIAKFQQMFTAMEDYFDARGHIRVCALAQLILCDLLDQQQEGGAMLMLKQYLDENYRQNVTLDELAELIGLSKFHLSRSFKQYTGFAPKQYVNRVRITKACHLLSSTELSVAQVSEKMGYHSPFYFSEQFKNIIGYSPSEYRKMSRKF</sequence>
<dbReference type="Proteomes" id="UP000657006">
    <property type="component" value="Unassembled WGS sequence"/>
</dbReference>
<dbReference type="Gene3D" id="1.10.10.60">
    <property type="entry name" value="Homeodomain-like"/>
    <property type="match status" value="2"/>
</dbReference>
<dbReference type="SUPFAM" id="SSF46689">
    <property type="entry name" value="Homeodomain-like"/>
    <property type="match status" value="2"/>
</dbReference>
<feature type="region of interest" description="Disordered" evidence="4">
    <location>
        <begin position="1"/>
        <end position="22"/>
    </location>
</feature>
<dbReference type="InterPro" id="IPR009057">
    <property type="entry name" value="Homeodomain-like_sf"/>
</dbReference>
<dbReference type="Pfam" id="PF12833">
    <property type="entry name" value="HTH_18"/>
    <property type="match status" value="1"/>
</dbReference>
<accession>A0A926DXC3</accession>
<dbReference type="InterPro" id="IPR003313">
    <property type="entry name" value="AraC-bd"/>
</dbReference>
<organism evidence="6 7">
    <name type="scientific">Bianquea renquensis</name>
    <dbReference type="NCBI Taxonomy" id="2763661"/>
    <lineage>
        <taxon>Bacteria</taxon>
        <taxon>Bacillati</taxon>
        <taxon>Bacillota</taxon>
        <taxon>Clostridia</taxon>
        <taxon>Eubacteriales</taxon>
        <taxon>Bianqueaceae</taxon>
        <taxon>Bianquea</taxon>
    </lineage>
</organism>
<keyword evidence="2" id="KW-0238">DNA-binding</keyword>
<dbReference type="AlphaFoldDB" id="A0A926DXC3"/>
<keyword evidence="3" id="KW-0804">Transcription</keyword>
<dbReference type="PROSITE" id="PS00041">
    <property type="entry name" value="HTH_ARAC_FAMILY_1"/>
    <property type="match status" value="1"/>
</dbReference>
<dbReference type="PROSITE" id="PS01124">
    <property type="entry name" value="HTH_ARAC_FAMILY_2"/>
    <property type="match status" value="1"/>
</dbReference>
<gene>
    <name evidence="6" type="ORF">H8730_16525</name>
</gene>
<comment type="caution">
    <text evidence="6">The sequence shown here is derived from an EMBL/GenBank/DDBJ whole genome shotgun (WGS) entry which is preliminary data.</text>
</comment>
<evidence type="ECO:0000256" key="4">
    <source>
        <dbReference type="SAM" id="MobiDB-lite"/>
    </source>
</evidence>
<dbReference type="InterPro" id="IPR037923">
    <property type="entry name" value="HTH-like"/>
</dbReference>
<dbReference type="PANTHER" id="PTHR43280:SF30">
    <property type="entry name" value="MMSAB OPERON REGULATORY PROTEIN"/>
    <property type="match status" value="1"/>
</dbReference>
<protein>
    <submittedName>
        <fullName evidence="6">AraC family transcriptional regulator</fullName>
    </submittedName>
</protein>
<dbReference type="GO" id="GO:0043565">
    <property type="term" value="F:sequence-specific DNA binding"/>
    <property type="evidence" value="ECO:0007669"/>
    <property type="project" value="InterPro"/>
</dbReference>
<keyword evidence="7" id="KW-1185">Reference proteome</keyword>
<dbReference type="Gene3D" id="2.60.120.280">
    <property type="entry name" value="Regulatory protein AraC"/>
    <property type="match status" value="1"/>
</dbReference>
<dbReference type="PANTHER" id="PTHR43280">
    <property type="entry name" value="ARAC-FAMILY TRANSCRIPTIONAL REGULATOR"/>
    <property type="match status" value="1"/>
</dbReference>
<evidence type="ECO:0000256" key="1">
    <source>
        <dbReference type="ARBA" id="ARBA00023015"/>
    </source>
</evidence>
<dbReference type="InterPro" id="IPR018062">
    <property type="entry name" value="HTH_AraC-typ_CS"/>
</dbReference>
<dbReference type="CDD" id="cd06986">
    <property type="entry name" value="cupin_MmsR-like_N"/>
    <property type="match status" value="1"/>
</dbReference>
<dbReference type="SUPFAM" id="SSF51215">
    <property type="entry name" value="Regulatory protein AraC"/>
    <property type="match status" value="1"/>
</dbReference>
<dbReference type="Pfam" id="PF02311">
    <property type="entry name" value="AraC_binding"/>
    <property type="match status" value="1"/>
</dbReference>
<dbReference type="EMBL" id="JACRSQ010000049">
    <property type="protein sequence ID" value="MBC8545144.1"/>
    <property type="molecule type" value="Genomic_DNA"/>
</dbReference>
<dbReference type="InterPro" id="IPR018060">
    <property type="entry name" value="HTH_AraC"/>
</dbReference>
<dbReference type="InterPro" id="IPR020449">
    <property type="entry name" value="Tscrpt_reg_AraC-type_HTH"/>
</dbReference>
<dbReference type="GO" id="GO:0003700">
    <property type="term" value="F:DNA-binding transcription factor activity"/>
    <property type="evidence" value="ECO:0007669"/>
    <property type="project" value="InterPro"/>
</dbReference>
<name>A0A926DXC3_9FIRM</name>
<reference evidence="6" key="1">
    <citation type="submission" date="2020-08" db="EMBL/GenBank/DDBJ databases">
        <title>Genome public.</title>
        <authorList>
            <person name="Liu C."/>
            <person name="Sun Q."/>
        </authorList>
    </citation>
    <scope>NUCLEOTIDE SEQUENCE</scope>
    <source>
        <strain evidence="6">NSJ-32</strain>
    </source>
</reference>
<evidence type="ECO:0000256" key="2">
    <source>
        <dbReference type="ARBA" id="ARBA00023125"/>
    </source>
</evidence>
<dbReference type="RefSeq" id="WP_177720248.1">
    <property type="nucleotide sequence ID" value="NZ_JACRSQ010000049.1"/>
</dbReference>
<dbReference type="SMART" id="SM00342">
    <property type="entry name" value="HTH_ARAC"/>
    <property type="match status" value="1"/>
</dbReference>
<proteinExistence type="predicted"/>
<feature type="domain" description="HTH araC/xylS-type" evidence="5">
    <location>
        <begin position="174"/>
        <end position="272"/>
    </location>
</feature>
<evidence type="ECO:0000256" key="3">
    <source>
        <dbReference type="ARBA" id="ARBA00023163"/>
    </source>
</evidence>
<evidence type="ECO:0000313" key="6">
    <source>
        <dbReference type="EMBL" id="MBC8545144.1"/>
    </source>
</evidence>
<evidence type="ECO:0000259" key="5">
    <source>
        <dbReference type="PROSITE" id="PS01124"/>
    </source>
</evidence>
<evidence type="ECO:0000313" key="7">
    <source>
        <dbReference type="Proteomes" id="UP000657006"/>
    </source>
</evidence>